<evidence type="ECO:0000256" key="8">
    <source>
        <dbReference type="ARBA" id="ARBA00022723"/>
    </source>
</evidence>
<dbReference type="InterPro" id="IPR012337">
    <property type="entry name" value="RNaseH-like_sf"/>
</dbReference>
<dbReference type="EC" id="3.1.26.4" evidence="13"/>
<keyword evidence="6" id="KW-0963">Cytoplasm</keyword>
<evidence type="ECO:0000313" key="16">
    <source>
        <dbReference type="EMBL" id="GAB47215.1"/>
    </source>
</evidence>
<dbReference type="Proteomes" id="UP000004367">
    <property type="component" value="Unassembled WGS sequence"/>
</dbReference>
<feature type="region of interest" description="Disordered" evidence="14">
    <location>
        <begin position="205"/>
        <end position="248"/>
    </location>
</feature>
<evidence type="ECO:0000256" key="4">
    <source>
        <dbReference type="ARBA" id="ARBA00004496"/>
    </source>
</evidence>
<name>H5UNA7_9MICO</name>
<feature type="compositionally biased region" description="Low complexity" evidence="14">
    <location>
        <begin position="214"/>
        <end position="226"/>
    </location>
</feature>
<dbReference type="CDD" id="cd07182">
    <property type="entry name" value="RNase_HII_bacteria_HII_like"/>
    <property type="match status" value="1"/>
</dbReference>
<comment type="cofactor">
    <cofactor evidence="12">
        <name>Mn(2+)</name>
        <dbReference type="ChEBI" id="CHEBI:29035"/>
    </cofactor>
    <cofactor evidence="12">
        <name>Mg(2+)</name>
        <dbReference type="ChEBI" id="CHEBI:18420"/>
    </cofactor>
    <text evidence="12">Manganese or magnesium. Binds 1 divalent metal ion per monomer in the absence of substrate. May bind a second metal ion after substrate binding.</text>
</comment>
<evidence type="ECO:0000313" key="17">
    <source>
        <dbReference type="Proteomes" id="UP000004367"/>
    </source>
</evidence>
<evidence type="ECO:0000259" key="15">
    <source>
        <dbReference type="PROSITE" id="PS51975"/>
    </source>
</evidence>
<keyword evidence="17" id="KW-1185">Reference proteome</keyword>
<evidence type="ECO:0000256" key="7">
    <source>
        <dbReference type="ARBA" id="ARBA00022722"/>
    </source>
</evidence>
<comment type="subcellular location">
    <subcellularLocation>
        <location evidence="4">Cytoplasm</location>
    </subcellularLocation>
</comment>
<dbReference type="GO" id="GO:0004523">
    <property type="term" value="F:RNA-DNA hybrid ribonuclease activity"/>
    <property type="evidence" value="ECO:0007669"/>
    <property type="project" value="UniProtKB-UniRule"/>
</dbReference>
<dbReference type="STRING" id="1089455.MOPEL_007_00320"/>
<dbReference type="AlphaFoldDB" id="H5UNA7"/>
<dbReference type="RefSeq" id="WP_009481113.1">
    <property type="nucleotide sequence ID" value="NZ_BAFE01000007.1"/>
</dbReference>
<gene>
    <name evidence="16" type="primary">rnhB</name>
    <name evidence="16" type="ORF">MOPEL_007_00320</name>
</gene>
<feature type="binding site" evidence="12">
    <location>
        <position position="6"/>
    </location>
    <ligand>
        <name>a divalent metal cation</name>
        <dbReference type="ChEBI" id="CHEBI:60240"/>
    </ligand>
</feature>
<dbReference type="PANTHER" id="PTHR10954">
    <property type="entry name" value="RIBONUCLEASE H2 SUBUNIT A"/>
    <property type="match status" value="1"/>
</dbReference>
<dbReference type="GO" id="GO:0032299">
    <property type="term" value="C:ribonuclease H2 complex"/>
    <property type="evidence" value="ECO:0007669"/>
    <property type="project" value="TreeGrafter"/>
</dbReference>
<evidence type="ECO:0000256" key="3">
    <source>
        <dbReference type="ARBA" id="ARBA00004065"/>
    </source>
</evidence>
<proteinExistence type="inferred from homology"/>
<evidence type="ECO:0000256" key="14">
    <source>
        <dbReference type="SAM" id="MobiDB-lite"/>
    </source>
</evidence>
<dbReference type="GO" id="GO:0046872">
    <property type="term" value="F:metal ion binding"/>
    <property type="evidence" value="ECO:0007669"/>
    <property type="project" value="UniProtKB-KW"/>
</dbReference>
<accession>H5UNA7</accession>
<evidence type="ECO:0000256" key="5">
    <source>
        <dbReference type="ARBA" id="ARBA00007383"/>
    </source>
</evidence>
<sequence length="248" mass="26039">MAGMDEVGRGALAGPVSVGVVVVTAETPTAPVGVKDSKLVAAPVREALAPRVRRWAYTHGVGHAGPEEIDEFGIVAALRLAGMRALQQCGVVPDVVVLDGKHDWLTGRAAEEALFDLAPVPPWPDVAVPHVQTRIKADMTCSSVAAASILAKVERDARMIDLARTHPHYGWDVNKGYAAPEHRAALLDHGPCELHRRSWRLLGDEPVAPRRGADAGTATGGAATTDDVPEGDVLPDMGDDGSVKGKVS</sequence>
<evidence type="ECO:0000256" key="11">
    <source>
        <dbReference type="ARBA" id="ARBA00023211"/>
    </source>
</evidence>
<keyword evidence="11" id="KW-0464">Manganese</keyword>
<evidence type="ECO:0000256" key="1">
    <source>
        <dbReference type="ARBA" id="ARBA00000077"/>
    </source>
</evidence>
<dbReference type="NCBIfam" id="NF000595">
    <property type="entry name" value="PRK00015.1-3"/>
    <property type="match status" value="1"/>
</dbReference>
<feature type="binding site" evidence="12">
    <location>
        <position position="5"/>
    </location>
    <ligand>
        <name>a divalent metal cation</name>
        <dbReference type="ChEBI" id="CHEBI:60240"/>
    </ligand>
</feature>
<evidence type="ECO:0000256" key="13">
    <source>
        <dbReference type="RuleBase" id="RU003515"/>
    </source>
</evidence>
<dbReference type="GO" id="GO:0003723">
    <property type="term" value="F:RNA binding"/>
    <property type="evidence" value="ECO:0007669"/>
    <property type="project" value="UniProtKB-UniRule"/>
</dbReference>
<evidence type="ECO:0000256" key="6">
    <source>
        <dbReference type="ARBA" id="ARBA00022490"/>
    </source>
</evidence>
<comment type="cofactor">
    <cofactor evidence="2">
        <name>Mg(2+)</name>
        <dbReference type="ChEBI" id="CHEBI:18420"/>
    </cofactor>
</comment>
<dbReference type="InterPro" id="IPR036397">
    <property type="entry name" value="RNaseH_sf"/>
</dbReference>
<dbReference type="SUPFAM" id="SSF53098">
    <property type="entry name" value="Ribonuclease H-like"/>
    <property type="match status" value="1"/>
</dbReference>
<organism evidence="16 17">
    <name type="scientific">Mobilicoccus pelagius NBRC 104925</name>
    <dbReference type="NCBI Taxonomy" id="1089455"/>
    <lineage>
        <taxon>Bacteria</taxon>
        <taxon>Bacillati</taxon>
        <taxon>Actinomycetota</taxon>
        <taxon>Actinomycetes</taxon>
        <taxon>Micrococcales</taxon>
        <taxon>Dermatophilaceae</taxon>
        <taxon>Mobilicoccus</taxon>
    </lineage>
</organism>
<evidence type="ECO:0000256" key="2">
    <source>
        <dbReference type="ARBA" id="ARBA00001946"/>
    </source>
</evidence>
<evidence type="ECO:0000256" key="10">
    <source>
        <dbReference type="ARBA" id="ARBA00022801"/>
    </source>
</evidence>
<dbReference type="PROSITE" id="PS51975">
    <property type="entry name" value="RNASE_H_2"/>
    <property type="match status" value="1"/>
</dbReference>
<dbReference type="eggNOG" id="COG0164">
    <property type="taxonomic scope" value="Bacteria"/>
</dbReference>
<dbReference type="PANTHER" id="PTHR10954:SF18">
    <property type="entry name" value="RIBONUCLEASE HII"/>
    <property type="match status" value="1"/>
</dbReference>
<comment type="catalytic activity">
    <reaction evidence="1 12 13">
        <text>Endonucleolytic cleavage to 5'-phosphomonoester.</text>
        <dbReference type="EC" id="3.1.26.4"/>
    </reaction>
</comment>
<dbReference type="GO" id="GO:0005737">
    <property type="term" value="C:cytoplasm"/>
    <property type="evidence" value="ECO:0007669"/>
    <property type="project" value="UniProtKB-SubCell"/>
</dbReference>
<keyword evidence="7 12" id="KW-0540">Nuclease</keyword>
<feature type="domain" description="RNase H type-2" evidence="15">
    <location>
        <begin position="1"/>
        <end position="211"/>
    </location>
</feature>
<comment type="function">
    <text evidence="3 13">Endonuclease that specifically degrades the RNA of RNA-DNA hybrids.</text>
</comment>
<keyword evidence="10 12" id="KW-0378">Hydrolase</keyword>
<dbReference type="Pfam" id="PF01351">
    <property type="entry name" value="RNase_HII"/>
    <property type="match status" value="1"/>
</dbReference>
<dbReference type="InterPro" id="IPR022898">
    <property type="entry name" value="RNase_HII"/>
</dbReference>
<dbReference type="Gene3D" id="3.30.420.10">
    <property type="entry name" value="Ribonuclease H-like superfamily/Ribonuclease H"/>
    <property type="match status" value="1"/>
</dbReference>
<dbReference type="GO" id="GO:0043137">
    <property type="term" value="P:DNA replication, removal of RNA primer"/>
    <property type="evidence" value="ECO:0007669"/>
    <property type="project" value="TreeGrafter"/>
</dbReference>
<keyword evidence="8 12" id="KW-0479">Metal-binding</keyword>
<dbReference type="InterPro" id="IPR024567">
    <property type="entry name" value="RNase_HII/HIII_dom"/>
</dbReference>
<evidence type="ECO:0000256" key="12">
    <source>
        <dbReference type="PROSITE-ProRule" id="PRU01319"/>
    </source>
</evidence>
<comment type="similarity">
    <text evidence="5 13">Belongs to the RNase HII family.</text>
</comment>
<feature type="binding site" evidence="12">
    <location>
        <position position="99"/>
    </location>
    <ligand>
        <name>a divalent metal cation</name>
        <dbReference type="ChEBI" id="CHEBI:60240"/>
    </ligand>
</feature>
<dbReference type="GO" id="GO:0006298">
    <property type="term" value="P:mismatch repair"/>
    <property type="evidence" value="ECO:0007669"/>
    <property type="project" value="TreeGrafter"/>
</dbReference>
<reference evidence="16 17" key="1">
    <citation type="submission" date="2012-02" db="EMBL/GenBank/DDBJ databases">
        <title>Whole genome shotgun sequence of Mobilicoccus pelagius NBRC 104925.</title>
        <authorList>
            <person name="Yoshida Y."/>
            <person name="Hosoyama A."/>
            <person name="Tsuchikane K."/>
            <person name="Katsumata H."/>
            <person name="Yamazaki S."/>
            <person name="Fujita N."/>
        </authorList>
    </citation>
    <scope>NUCLEOTIDE SEQUENCE [LARGE SCALE GENOMIC DNA]</scope>
    <source>
        <strain evidence="16 17">NBRC 104925</strain>
    </source>
</reference>
<evidence type="ECO:0000256" key="9">
    <source>
        <dbReference type="ARBA" id="ARBA00022759"/>
    </source>
</evidence>
<protein>
    <recommendedName>
        <fullName evidence="13">Ribonuclease</fullName>
        <ecNumber evidence="13">3.1.26.4</ecNumber>
    </recommendedName>
</protein>
<dbReference type="InterPro" id="IPR001352">
    <property type="entry name" value="RNase_HII/HIII"/>
</dbReference>
<dbReference type="EMBL" id="BAFE01000007">
    <property type="protein sequence ID" value="GAB47215.1"/>
    <property type="molecule type" value="Genomic_DNA"/>
</dbReference>
<comment type="caution">
    <text evidence="16">The sequence shown here is derived from an EMBL/GenBank/DDBJ whole genome shotgun (WGS) entry which is preliminary data.</text>
</comment>
<keyword evidence="9 12" id="KW-0255">Endonuclease</keyword>